<dbReference type="OrthoDB" id="3200163at2759"/>
<evidence type="ECO:0000313" key="7">
    <source>
        <dbReference type="Proteomes" id="UP000675881"/>
    </source>
</evidence>
<keyword evidence="7" id="KW-1185">Reference proteome</keyword>
<evidence type="ECO:0000256" key="3">
    <source>
        <dbReference type="SAM" id="MobiDB-lite"/>
    </source>
</evidence>
<feature type="region of interest" description="Disordered" evidence="3">
    <location>
        <begin position="620"/>
        <end position="717"/>
    </location>
</feature>
<dbReference type="EMBL" id="HG994583">
    <property type="protein sequence ID" value="CAF2919240.1"/>
    <property type="molecule type" value="Genomic_DNA"/>
</dbReference>
<protein>
    <submittedName>
        <fullName evidence="6">NLGN</fullName>
    </submittedName>
</protein>
<dbReference type="Pfam" id="PF00135">
    <property type="entry name" value="COesterase"/>
    <property type="match status" value="1"/>
</dbReference>
<organism evidence="6 7">
    <name type="scientific">Lepeophtheirus salmonis</name>
    <name type="common">Salmon louse</name>
    <name type="synonym">Caligus salmonis</name>
    <dbReference type="NCBI Taxonomy" id="72036"/>
    <lineage>
        <taxon>Eukaryota</taxon>
        <taxon>Metazoa</taxon>
        <taxon>Ecdysozoa</taxon>
        <taxon>Arthropoda</taxon>
        <taxon>Crustacea</taxon>
        <taxon>Multicrustacea</taxon>
        <taxon>Hexanauplia</taxon>
        <taxon>Copepoda</taxon>
        <taxon>Siphonostomatoida</taxon>
        <taxon>Caligidae</taxon>
        <taxon>Lepeophtheirus</taxon>
    </lineage>
</organism>
<dbReference type="InterPro" id="IPR002018">
    <property type="entry name" value="CarbesteraseB"/>
</dbReference>
<proteinExistence type="inferred from homology"/>
<evidence type="ECO:0000256" key="1">
    <source>
        <dbReference type="ARBA" id="ARBA00005964"/>
    </source>
</evidence>
<keyword evidence="4" id="KW-0812">Transmembrane</keyword>
<gene>
    <name evidence="6" type="ORF">LSAA_8781</name>
</gene>
<evidence type="ECO:0000256" key="2">
    <source>
        <dbReference type="ARBA" id="ARBA00023180"/>
    </source>
</evidence>
<accession>A0A7R8H8A1</accession>
<feature type="domain" description="Carboxylesterase type B" evidence="5">
    <location>
        <begin position="1"/>
        <end position="454"/>
    </location>
</feature>
<feature type="region of interest" description="Disordered" evidence="3">
    <location>
        <begin position="585"/>
        <end position="606"/>
    </location>
</feature>
<name>A0A7R8H8A1_LEPSM</name>
<sequence length="717" mass="80057">MVYVHGESFKWGSGNLWDARILAAFGEVVVITFNYRLGVLGFLNLNDSPLRRGQVANYGIMDQMAVLQWIQENAESFNGDSKRVTLFGHGTGAACIEYLAHSPTTVPGLFHRVILMSGSLFAPWSRVREPLDYALQLAKKFDCIESDSSKGKRKEDVKRTFPHEGEASPINMAVEKHCLRKKSAEDLMAIDLNVPSFHLDFGPSFDGVTIKDNFADIKGKRSFGTRTYEAIVGVVTHDYFNDLSDEEVRRGIGLNVRDRMLQTFVRNQYKAHLQEILLTLQNEYTDWAESVQHPSIVREQVLQAFSDGLYVSPAVFSVGTFFRKSKNTFFYHFFSHQTKGGPFSQYKIGSTHGSELQYVFGIPLKNIWNSFITYSYTRNEALLSQIIMKYWTNFAKSGDPNRDDDGIKSNTRNNESSKSWITQWENYDERQKVLDLGIRPHSQHHYRGHKMSVWLNLIPQLQKTGQHAIFPSHNSLTTMNNNNGPTWGVVLPNASIQSQPSVLHPAPSGGGATFPSANCITLADSQQVLYQQNDTLIRLEEASRNAYSYALGITVGLGSVLCLLNGVLIVCLCTRNSQNGCCGSGVKNTTSSNASSRSPSLSSANSRIDMPYHERQLTPHQVEFSSLPRRGGQRTLLLTQRQTDSRSRSGSTTEISTFTSSANSGHATVSRRTMPKPILRDKSHNKILTAKNSLPDDTIPAPAEFDPIISSSSILRS</sequence>
<keyword evidence="4" id="KW-0472">Membrane</keyword>
<dbReference type="InterPro" id="IPR029058">
    <property type="entry name" value="AB_hydrolase_fold"/>
</dbReference>
<dbReference type="PANTHER" id="PTHR43903">
    <property type="entry name" value="NEUROLIGIN"/>
    <property type="match status" value="1"/>
</dbReference>
<feature type="compositionally biased region" description="Polar residues" evidence="3">
    <location>
        <begin position="636"/>
        <end position="671"/>
    </location>
</feature>
<feature type="transmembrane region" description="Helical" evidence="4">
    <location>
        <begin position="546"/>
        <end position="570"/>
    </location>
</feature>
<dbReference type="SUPFAM" id="SSF53474">
    <property type="entry name" value="alpha/beta-Hydrolases"/>
    <property type="match status" value="1"/>
</dbReference>
<evidence type="ECO:0000313" key="6">
    <source>
        <dbReference type="EMBL" id="CAF2919240.1"/>
    </source>
</evidence>
<dbReference type="Gene3D" id="3.40.50.1820">
    <property type="entry name" value="alpha/beta hydrolase"/>
    <property type="match status" value="1"/>
</dbReference>
<dbReference type="Proteomes" id="UP000675881">
    <property type="component" value="Chromosome 4"/>
</dbReference>
<keyword evidence="2" id="KW-0325">Glycoprotein</keyword>
<feature type="compositionally biased region" description="Low complexity" evidence="3">
    <location>
        <begin position="591"/>
        <end position="606"/>
    </location>
</feature>
<dbReference type="AlphaFoldDB" id="A0A7R8H8A1"/>
<evidence type="ECO:0000259" key="5">
    <source>
        <dbReference type="Pfam" id="PF00135"/>
    </source>
</evidence>
<dbReference type="InterPro" id="IPR051093">
    <property type="entry name" value="Neuroligin/BSAL"/>
</dbReference>
<reference evidence="6" key="1">
    <citation type="submission" date="2021-02" db="EMBL/GenBank/DDBJ databases">
        <authorList>
            <person name="Bekaert M."/>
        </authorList>
    </citation>
    <scope>NUCLEOTIDE SEQUENCE</scope>
    <source>
        <strain evidence="6">IoA-00</strain>
    </source>
</reference>
<keyword evidence="4" id="KW-1133">Transmembrane helix</keyword>
<comment type="similarity">
    <text evidence="1">Belongs to the type-B carboxylesterase/lipase family.</text>
</comment>
<evidence type="ECO:0000256" key="4">
    <source>
        <dbReference type="SAM" id="Phobius"/>
    </source>
</evidence>